<dbReference type="CDD" id="cd16378">
    <property type="entry name" value="CcmH_N"/>
    <property type="match status" value="1"/>
</dbReference>
<evidence type="ECO:0000259" key="9">
    <source>
        <dbReference type="Pfam" id="PF03918"/>
    </source>
</evidence>
<evidence type="ECO:0000256" key="5">
    <source>
        <dbReference type="ARBA" id="ARBA00022748"/>
    </source>
</evidence>
<keyword evidence="2 7" id="KW-0349">Heme</keyword>
<evidence type="ECO:0000256" key="4">
    <source>
        <dbReference type="ARBA" id="ARBA00022729"/>
    </source>
</evidence>
<evidence type="ECO:0000256" key="1">
    <source>
        <dbReference type="ARBA" id="ARBA00010342"/>
    </source>
</evidence>
<dbReference type="PANTHER" id="PTHR47870:SF1">
    <property type="entry name" value="CYTOCHROME C-TYPE BIOGENESIS PROTEIN CCMH"/>
    <property type="match status" value="1"/>
</dbReference>
<comment type="caution">
    <text evidence="10">The sequence shown here is derived from an EMBL/GenBank/DDBJ whole genome shotgun (WGS) entry which is preliminary data.</text>
</comment>
<name>A0A318E961_9GAMM</name>
<keyword evidence="11" id="KW-1185">Reference proteome</keyword>
<dbReference type="RefSeq" id="WP_110265045.1">
    <property type="nucleotide sequence ID" value="NZ_CAKZQT010000014.1"/>
</dbReference>
<feature type="region of interest" description="Disordered" evidence="8">
    <location>
        <begin position="132"/>
        <end position="154"/>
    </location>
</feature>
<evidence type="ECO:0000256" key="7">
    <source>
        <dbReference type="RuleBase" id="RU364112"/>
    </source>
</evidence>
<comment type="function">
    <text evidence="7">Possible subunit of a heme lyase.</text>
</comment>
<evidence type="ECO:0000313" key="11">
    <source>
        <dbReference type="Proteomes" id="UP000248330"/>
    </source>
</evidence>
<keyword evidence="3 7" id="KW-0479">Metal-binding</keyword>
<accession>A0A318E961</accession>
<organism evidence="10 11">
    <name type="scientific">Sinimarinibacterium flocculans</name>
    <dbReference type="NCBI Taxonomy" id="985250"/>
    <lineage>
        <taxon>Bacteria</taxon>
        <taxon>Pseudomonadati</taxon>
        <taxon>Pseudomonadota</taxon>
        <taxon>Gammaproteobacteria</taxon>
        <taxon>Nevskiales</taxon>
        <taxon>Nevskiaceae</taxon>
        <taxon>Sinimarinibacterium</taxon>
    </lineage>
</organism>
<keyword evidence="7" id="KW-0812">Transmembrane</keyword>
<keyword evidence="4 7" id="KW-0732">Signal</keyword>
<sequence length="154" mass="17114">MRHPTVKAAVLSAALLAAGALVPLHAQSDGLSAAQAERYQALVTELRCLVCQNQSIADSNAPLAADLREQVRNQILAGRSDTQIHDYVTERYGDFVLYRPPFKPSTWLLWFGPFLLLAAALAVALRFAKRRATPQTPPPVDRERLQRLLEDTRQ</sequence>
<dbReference type="InterPro" id="IPR005616">
    <property type="entry name" value="CcmH/CycL/Ccl2/NrfF_N"/>
</dbReference>
<evidence type="ECO:0000256" key="6">
    <source>
        <dbReference type="ARBA" id="ARBA00023004"/>
    </source>
</evidence>
<dbReference type="OrthoDB" id="9804975at2"/>
<keyword evidence="5" id="KW-0201">Cytochrome c-type biogenesis</keyword>
<evidence type="ECO:0000256" key="8">
    <source>
        <dbReference type="SAM" id="MobiDB-lite"/>
    </source>
</evidence>
<comment type="similarity">
    <text evidence="1 7">Belongs to the CcmH/CycL/Ccl2/NrfF family.</text>
</comment>
<dbReference type="GO" id="GO:0005886">
    <property type="term" value="C:plasma membrane"/>
    <property type="evidence" value="ECO:0007669"/>
    <property type="project" value="TreeGrafter"/>
</dbReference>
<dbReference type="EMBL" id="QICN01000004">
    <property type="protein sequence ID" value="PXV68557.1"/>
    <property type="molecule type" value="Genomic_DNA"/>
</dbReference>
<keyword evidence="7" id="KW-1133">Transmembrane helix</keyword>
<dbReference type="Proteomes" id="UP000248330">
    <property type="component" value="Unassembled WGS sequence"/>
</dbReference>
<feature type="transmembrane region" description="Helical" evidence="7">
    <location>
        <begin position="107"/>
        <end position="128"/>
    </location>
</feature>
<keyword evidence="6 7" id="KW-0408">Iron</keyword>
<feature type="signal peptide" evidence="7">
    <location>
        <begin position="1"/>
        <end position="26"/>
    </location>
</feature>
<feature type="compositionally biased region" description="Basic and acidic residues" evidence="8">
    <location>
        <begin position="140"/>
        <end position="154"/>
    </location>
</feature>
<protein>
    <recommendedName>
        <fullName evidence="7">Cytochrome c-type biogenesis protein</fullName>
    </recommendedName>
</protein>
<feature type="domain" description="CcmH/CycL/Ccl2/NrfF N-terminal" evidence="9">
    <location>
        <begin position="16"/>
        <end position="148"/>
    </location>
</feature>
<dbReference type="Pfam" id="PF03918">
    <property type="entry name" value="CcmH"/>
    <property type="match status" value="1"/>
</dbReference>
<dbReference type="AlphaFoldDB" id="A0A318E961"/>
<keyword evidence="7" id="KW-0472">Membrane</keyword>
<evidence type="ECO:0000313" key="10">
    <source>
        <dbReference type="EMBL" id="PXV68557.1"/>
    </source>
</evidence>
<dbReference type="PANTHER" id="PTHR47870">
    <property type="entry name" value="CYTOCHROME C-TYPE BIOGENESIS PROTEIN CCMH"/>
    <property type="match status" value="1"/>
</dbReference>
<dbReference type="GO" id="GO:0017004">
    <property type="term" value="P:cytochrome complex assembly"/>
    <property type="evidence" value="ECO:0007669"/>
    <property type="project" value="UniProtKB-KW"/>
</dbReference>
<gene>
    <name evidence="10" type="ORF">C8D93_104255</name>
</gene>
<dbReference type="FunFam" id="1.10.8.640:FF:000001">
    <property type="entry name" value="Cytochrome c-type biogenesis protein"/>
    <property type="match status" value="1"/>
</dbReference>
<dbReference type="Gene3D" id="1.10.8.640">
    <property type="entry name" value="Cytochrome C biogenesis protein"/>
    <property type="match status" value="1"/>
</dbReference>
<reference evidence="10 11" key="1">
    <citation type="submission" date="2018-04" db="EMBL/GenBank/DDBJ databases">
        <title>Genomic Encyclopedia of Type Strains, Phase IV (KMG-IV): sequencing the most valuable type-strain genomes for metagenomic binning, comparative biology and taxonomic classification.</title>
        <authorList>
            <person name="Goeker M."/>
        </authorList>
    </citation>
    <scope>NUCLEOTIDE SEQUENCE [LARGE SCALE GENOMIC DNA]</scope>
    <source>
        <strain evidence="10 11">DSM 104150</strain>
    </source>
</reference>
<proteinExistence type="inferred from homology"/>
<evidence type="ECO:0000256" key="3">
    <source>
        <dbReference type="ARBA" id="ARBA00022723"/>
    </source>
</evidence>
<dbReference type="GO" id="GO:0046872">
    <property type="term" value="F:metal ion binding"/>
    <property type="evidence" value="ECO:0007669"/>
    <property type="project" value="UniProtKB-KW"/>
</dbReference>
<dbReference type="InterPro" id="IPR038297">
    <property type="entry name" value="CcmH/CycL/NrfF/Ccl2_sf"/>
</dbReference>
<dbReference type="InterPro" id="IPR051263">
    <property type="entry name" value="C-type_cytochrome_biogenesis"/>
</dbReference>
<feature type="chain" id="PRO_5016194897" description="Cytochrome c-type biogenesis protein" evidence="7">
    <location>
        <begin position="27"/>
        <end position="154"/>
    </location>
</feature>
<evidence type="ECO:0000256" key="2">
    <source>
        <dbReference type="ARBA" id="ARBA00022617"/>
    </source>
</evidence>